<comment type="caution">
    <text evidence="2">The sequence shown here is derived from an EMBL/GenBank/DDBJ whole genome shotgun (WGS) entry which is preliminary data.</text>
</comment>
<name>A0ABU1UTS5_9GAMM</name>
<proteinExistence type="predicted"/>
<dbReference type="EMBL" id="JAVDVX010000001">
    <property type="protein sequence ID" value="MDR7088593.1"/>
    <property type="molecule type" value="Genomic_DNA"/>
</dbReference>
<dbReference type="RefSeq" id="WP_310068428.1">
    <property type="nucleotide sequence ID" value="NZ_JAVDVX010000001.1"/>
</dbReference>
<dbReference type="Gene3D" id="3.40.50.300">
    <property type="entry name" value="P-loop containing nucleotide triphosphate hydrolases"/>
    <property type="match status" value="1"/>
</dbReference>
<organism evidence="2 3">
    <name type="scientific">Cellvibrio fibrivorans</name>
    <dbReference type="NCBI Taxonomy" id="126350"/>
    <lineage>
        <taxon>Bacteria</taxon>
        <taxon>Pseudomonadati</taxon>
        <taxon>Pseudomonadota</taxon>
        <taxon>Gammaproteobacteria</taxon>
        <taxon>Cellvibrionales</taxon>
        <taxon>Cellvibrionaceae</taxon>
        <taxon>Cellvibrio</taxon>
    </lineage>
</organism>
<feature type="coiled-coil region" evidence="1">
    <location>
        <begin position="427"/>
        <end position="492"/>
    </location>
</feature>
<gene>
    <name evidence="2" type="ORF">J2X05_000596</name>
</gene>
<dbReference type="Proteomes" id="UP001253595">
    <property type="component" value="Unassembled WGS sequence"/>
</dbReference>
<evidence type="ECO:0000313" key="3">
    <source>
        <dbReference type="Proteomes" id="UP001253595"/>
    </source>
</evidence>
<keyword evidence="3" id="KW-1185">Reference proteome</keyword>
<sequence>MLGMIINSVSVSVSTNGGEFFTHIPFEKGLNIVRAENSSGKSTSINAIAYGLGLESILGPGRRRPFPKSLYDVIYDNKKDENPYDVISSKVVIGITNNSGITAYLSRDVKGDSDKVIVESAFSSGEYFLGTTGVAGVGASMSEKGFHFWLAKFIGWELPTVTSFDGKDVKLYLECIFPLFFIEQKRGWSEIQANTPSNYGIKNVKRSALEFCLAVDDFTYDRKVAVLKNKIQQAELEWISFKNNIEGVADYNSVRVDPPKNIEEFSAEDRVRFFYPENNALISVHQQLVSVQKLIRDLSGNVAGLHPVSDKLNEQVAVIGSLQRKYEEIYEKIETNYISNSDVEKKLATLSGDLNQYQQLRKLRNVGGSIDSDLGLEKCPICESELYDTLGKSSLKRMPMTLDENIVFLRNQVDFFSAMKDQINIEISRLKGEADILIKRLKTENEKLQFLRNDYESVNGDLLSILREKISAELLLKQVSKLKETEDEINAQAERILSAWSNAKNSLALVESDVNQVYKNFIIAQLERLIRENLLAFKFKESAIDSVSISHQTLRPEQEGYDIVAETSASDYIRIIWSFTLGLLQLAGGDRQGDDESLKKFIGIQCKHSGFVVFDEPRQHEASKLSFTNLIKKASESISYGGQVIFATSLDNQELIEACNGVQVNLKSFDDYVLQLRTK</sequence>
<evidence type="ECO:0000256" key="1">
    <source>
        <dbReference type="SAM" id="Coils"/>
    </source>
</evidence>
<dbReference type="InterPro" id="IPR027417">
    <property type="entry name" value="P-loop_NTPase"/>
</dbReference>
<evidence type="ECO:0000313" key="2">
    <source>
        <dbReference type="EMBL" id="MDR7088593.1"/>
    </source>
</evidence>
<accession>A0ABU1UTS5</accession>
<keyword evidence="1" id="KW-0175">Coiled coil</keyword>
<reference evidence="2 3" key="1">
    <citation type="submission" date="2023-07" db="EMBL/GenBank/DDBJ databases">
        <title>Sorghum-associated microbial communities from plants grown in Nebraska, USA.</title>
        <authorList>
            <person name="Schachtman D."/>
        </authorList>
    </citation>
    <scope>NUCLEOTIDE SEQUENCE [LARGE SCALE GENOMIC DNA]</scope>
    <source>
        <strain evidence="2 3">BE190</strain>
    </source>
</reference>
<protein>
    <submittedName>
        <fullName evidence="2">ATPase/uncharacterized coiled-coil DUF342 family protein</fullName>
    </submittedName>
</protein>